<organism evidence="1 2">
    <name type="scientific">Ficus carica</name>
    <name type="common">Common fig</name>
    <dbReference type="NCBI Taxonomy" id="3494"/>
    <lineage>
        <taxon>Eukaryota</taxon>
        <taxon>Viridiplantae</taxon>
        <taxon>Streptophyta</taxon>
        <taxon>Embryophyta</taxon>
        <taxon>Tracheophyta</taxon>
        <taxon>Spermatophyta</taxon>
        <taxon>Magnoliopsida</taxon>
        <taxon>eudicotyledons</taxon>
        <taxon>Gunneridae</taxon>
        <taxon>Pentapetalae</taxon>
        <taxon>rosids</taxon>
        <taxon>fabids</taxon>
        <taxon>Rosales</taxon>
        <taxon>Moraceae</taxon>
        <taxon>Ficeae</taxon>
        <taxon>Ficus</taxon>
    </lineage>
</organism>
<proteinExistence type="predicted"/>
<protein>
    <submittedName>
        <fullName evidence="1">Uncharacterized protein</fullName>
    </submittedName>
</protein>
<dbReference type="Gramene" id="FCD_00023996-RA">
    <property type="protein sequence ID" value="FCD_00023996-RA:cds"/>
    <property type="gene ID" value="FCD_00023996"/>
</dbReference>
<name>A0AA88J6R4_FICCA</name>
<evidence type="ECO:0000313" key="2">
    <source>
        <dbReference type="Proteomes" id="UP001187192"/>
    </source>
</evidence>
<sequence length="112" mass="12281">MKPSCCWRMPVNSDSRSSRDPKFHSISISCRREAQSSKCQCDLVGITITICEAGCCESRRREPLSEANLRESHSARACCPDDLCVPAAGELFWGLGFDCCFGAFLGIIEVLG</sequence>
<accession>A0AA88J6R4</accession>
<dbReference type="AlphaFoldDB" id="A0AA88J6R4"/>
<dbReference type="Proteomes" id="UP001187192">
    <property type="component" value="Unassembled WGS sequence"/>
</dbReference>
<keyword evidence="2" id="KW-1185">Reference proteome</keyword>
<evidence type="ECO:0000313" key="1">
    <source>
        <dbReference type="EMBL" id="GMN62676.1"/>
    </source>
</evidence>
<reference evidence="1" key="1">
    <citation type="submission" date="2023-07" db="EMBL/GenBank/DDBJ databases">
        <title>draft genome sequence of fig (Ficus carica).</title>
        <authorList>
            <person name="Takahashi T."/>
            <person name="Nishimura K."/>
        </authorList>
    </citation>
    <scope>NUCLEOTIDE SEQUENCE</scope>
</reference>
<comment type="caution">
    <text evidence="1">The sequence shown here is derived from an EMBL/GenBank/DDBJ whole genome shotgun (WGS) entry which is preliminary data.</text>
</comment>
<gene>
    <name evidence="1" type="ORF">TIFTF001_031752</name>
</gene>
<dbReference type="EMBL" id="BTGU01000132">
    <property type="protein sequence ID" value="GMN62676.1"/>
    <property type="molecule type" value="Genomic_DNA"/>
</dbReference>